<dbReference type="Pfam" id="PF06114">
    <property type="entry name" value="Peptidase_M78"/>
    <property type="match status" value="1"/>
</dbReference>
<keyword evidence="4" id="KW-1185">Reference proteome</keyword>
<reference evidence="3" key="1">
    <citation type="journal article" date="2014" name="Int. J. Syst. Evol. Microbiol.">
        <title>Complete genome sequence of Corynebacterium casei LMG S-19264T (=DSM 44701T), isolated from a smear-ripened cheese.</title>
        <authorList>
            <consortium name="US DOE Joint Genome Institute (JGI-PGF)"/>
            <person name="Walter F."/>
            <person name="Albersmeier A."/>
            <person name="Kalinowski J."/>
            <person name="Ruckert C."/>
        </authorList>
    </citation>
    <scope>NUCLEOTIDE SEQUENCE</scope>
    <source>
        <strain evidence="3">CGMCC 1.16134</strain>
    </source>
</reference>
<feature type="region of interest" description="Disordered" evidence="1">
    <location>
        <begin position="168"/>
        <end position="190"/>
    </location>
</feature>
<dbReference type="EMBL" id="BMKR01000036">
    <property type="protein sequence ID" value="GGG03896.1"/>
    <property type="molecule type" value="Genomic_DNA"/>
</dbReference>
<organism evidence="3 4">
    <name type="scientific">Paenibacillus albidus</name>
    <dbReference type="NCBI Taxonomy" id="2041023"/>
    <lineage>
        <taxon>Bacteria</taxon>
        <taxon>Bacillati</taxon>
        <taxon>Bacillota</taxon>
        <taxon>Bacilli</taxon>
        <taxon>Bacillales</taxon>
        <taxon>Paenibacillaceae</taxon>
        <taxon>Paenibacillus</taxon>
    </lineage>
</organism>
<dbReference type="InterPro" id="IPR010359">
    <property type="entry name" value="IrrE_HExxH"/>
</dbReference>
<name>A0A917CY38_9BACL</name>
<feature type="compositionally biased region" description="Low complexity" evidence="1">
    <location>
        <begin position="168"/>
        <end position="179"/>
    </location>
</feature>
<comment type="caution">
    <text evidence="3">The sequence shown here is derived from an EMBL/GenBank/DDBJ whole genome shotgun (WGS) entry which is preliminary data.</text>
</comment>
<protein>
    <recommendedName>
        <fullName evidence="2">IrrE N-terminal-like domain-containing protein</fullName>
    </recommendedName>
</protein>
<dbReference type="AlphaFoldDB" id="A0A917CY38"/>
<dbReference type="Proteomes" id="UP000637643">
    <property type="component" value="Unassembled WGS sequence"/>
</dbReference>
<gene>
    <name evidence="3" type="ORF">GCM10010912_55840</name>
</gene>
<evidence type="ECO:0000313" key="4">
    <source>
        <dbReference type="Proteomes" id="UP000637643"/>
    </source>
</evidence>
<evidence type="ECO:0000259" key="2">
    <source>
        <dbReference type="Pfam" id="PF06114"/>
    </source>
</evidence>
<evidence type="ECO:0000313" key="3">
    <source>
        <dbReference type="EMBL" id="GGG03896.1"/>
    </source>
</evidence>
<reference evidence="3" key="2">
    <citation type="submission" date="2020-09" db="EMBL/GenBank/DDBJ databases">
        <authorList>
            <person name="Sun Q."/>
            <person name="Zhou Y."/>
        </authorList>
    </citation>
    <scope>NUCLEOTIDE SEQUENCE</scope>
    <source>
        <strain evidence="3">CGMCC 1.16134</strain>
    </source>
</reference>
<proteinExistence type="predicted"/>
<sequence>MKSYYQMTVLEKWTEDLYKRLSISHPSQISIEHISERLNIWVHYLDVRSKGIEATAGMYSMFIDNRLPASLQRLEFLHELCHLLRHAGSHSLMPERFTQEQEDESDRFILYAAMPYSMVSRMKLPELRENAIPYLAEAFQVPTELAMQRIDQIQRRVFQGQLLAVMGRQESQQPQSSRPVHFSRLISKLN</sequence>
<dbReference type="RefSeq" id="WP_189030704.1">
    <property type="nucleotide sequence ID" value="NZ_BMKR01000036.1"/>
</dbReference>
<accession>A0A917CY38</accession>
<evidence type="ECO:0000256" key="1">
    <source>
        <dbReference type="SAM" id="MobiDB-lite"/>
    </source>
</evidence>
<feature type="domain" description="IrrE N-terminal-like" evidence="2">
    <location>
        <begin position="36"/>
        <end position="150"/>
    </location>
</feature>